<dbReference type="PANTHER" id="PTHR46401:SF2">
    <property type="entry name" value="GLYCOSYLTRANSFERASE WBBK-RELATED"/>
    <property type="match status" value="1"/>
</dbReference>
<evidence type="ECO:0000259" key="2">
    <source>
        <dbReference type="Pfam" id="PF00534"/>
    </source>
</evidence>
<reference evidence="5" key="1">
    <citation type="submission" date="2023-07" db="EMBL/GenBank/DDBJ databases">
        <title>Chryseobacterium sp. strain PBS4-4 Genome sequencing and assembly.</title>
        <authorList>
            <person name="Jung Y."/>
        </authorList>
    </citation>
    <scope>NUCLEOTIDE SEQUENCE [LARGE SCALE GENOMIC DNA]</scope>
    <source>
        <strain evidence="5">PBS4-4</strain>
    </source>
</reference>
<sequence>MKIFINARFLTQSITGVQRFAIELSKRLRTQSSIDVEFLSPKDIIHEDLAEELGAKRIGHFKGHLWEQIDLPLYLKQNKNPLLLSLCSTAPVFYKNQIVTHHDITYIRYPESFSKKFVGLYKIIIPLMLKNSKKIITVSEFSKSEISNYFKIPKEKFVVIYNGVDQEKFKFSALKDSLATDYILAVSSRNFHKNFQGLIDSFNKIKDNIKNVNLYIVGGSEIKSFNNIELDIESLKQKNRVDFLGRVDDDELVKLYQNAALFVFPSFYEGFGIPPLEAQACGCPVIASEKASMPEVLGDSVLYFDPFSETQLSEKILFFFDNLDVKNQLVEKGLENIKKFNWDNSVKILVENIRFNIS</sequence>
<dbReference type="SUPFAM" id="SSF53756">
    <property type="entry name" value="UDP-Glycosyltransferase/glycogen phosphorylase"/>
    <property type="match status" value="1"/>
</dbReference>
<gene>
    <name evidence="4" type="ORF">NZ698_15900</name>
</gene>
<evidence type="ECO:0000259" key="3">
    <source>
        <dbReference type="Pfam" id="PF13439"/>
    </source>
</evidence>
<keyword evidence="5" id="KW-1185">Reference proteome</keyword>
<dbReference type="InterPro" id="IPR001296">
    <property type="entry name" value="Glyco_trans_1"/>
</dbReference>
<dbReference type="InterPro" id="IPR028098">
    <property type="entry name" value="Glyco_trans_4-like_N"/>
</dbReference>
<feature type="domain" description="Glycosyl transferase family 1" evidence="2">
    <location>
        <begin position="180"/>
        <end position="333"/>
    </location>
</feature>
<dbReference type="RefSeq" id="WP_263004186.1">
    <property type="nucleotide sequence ID" value="NZ_JAOTEM010000004.1"/>
</dbReference>
<evidence type="ECO:0000256" key="1">
    <source>
        <dbReference type="ARBA" id="ARBA00022679"/>
    </source>
</evidence>
<dbReference type="Gene3D" id="3.40.50.2000">
    <property type="entry name" value="Glycogen Phosphorylase B"/>
    <property type="match status" value="2"/>
</dbReference>
<protein>
    <submittedName>
        <fullName evidence="4">Glycosyltransferase family 4 protein</fullName>
    </submittedName>
</protein>
<proteinExistence type="predicted"/>
<dbReference type="EMBL" id="JAOTEM010000004">
    <property type="protein sequence ID" value="MCU7618679.1"/>
    <property type="molecule type" value="Genomic_DNA"/>
</dbReference>
<feature type="domain" description="Glycosyltransferase subfamily 4-like N-terminal" evidence="3">
    <location>
        <begin position="15"/>
        <end position="167"/>
    </location>
</feature>
<organism evidence="4 5">
    <name type="scientific">Chryseobacterium edaphi</name>
    <dbReference type="NCBI Taxonomy" id="2976532"/>
    <lineage>
        <taxon>Bacteria</taxon>
        <taxon>Pseudomonadati</taxon>
        <taxon>Bacteroidota</taxon>
        <taxon>Flavobacteriia</taxon>
        <taxon>Flavobacteriales</taxon>
        <taxon>Weeksellaceae</taxon>
        <taxon>Chryseobacterium group</taxon>
        <taxon>Chryseobacterium</taxon>
    </lineage>
</organism>
<dbReference type="CDD" id="cd03809">
    <property type="entry name" value="GT4_MtfB-like"/>
    <property type="match status" value="1"/>
</dbReference>
<keyword evidence="1" id="KW-0808">Transferase</keyword>
<accession>A0ABT2WB61</accession>
<dbReference type="Pfam" id="PF00534">
    <property type="entry name" value="Glycos_transf_1"/>
    <property type="match status" value="1"/>
</dbReference>
<comment type="caution">
    <text evidence="4">The sequence shown here is derived from an EMBL/GenBank/DDBJ whole genome shotgun (WGS) entry which is preliminary data.</text>
</comment>
<dbReference type="PANTHER" id="PTHR46401">
    <property type="entry name" value="GLYCOSYLTRANSFERASE WBBK-RELATED"/>
    <property type="match status" value="1"/>
</dbReference>
<dbReference type="Pfam" id="PF13439">
    <property type="entry name" value="Glyco_transf_4"/>
    <property type="match status" value="1"/>
</dbReference>
<name>A0ABT2WB61_9FLAO</name>
<dbReference type="Proteomes" id="UP001208649">
    <property type="component" value="Unassembled WGS sequence"/>
</dbReference>
<evidence type="ECO:0000313" key="4">
    <source>
        <dbReference type="EMBL" id="MCU7618679.1"/>
    </source>
</evidence>
<evidence type="ECO:0000313" key="5">
    <source>
        <dbReference type="Proteomes" id="UP001208649"/>
    </source>
</evidence>